<dbReference type="InterPro" id="IPR020095">
    <property type="entry name" value="PsdUridine_synth_TruA_C"/>
</dbReference>
<reference evidence="6 7" key="1">
    <citation type="journal article" date="2023" name="G3 (Bethesda)">
        <title>A haplotype-resolved chromosome-scale genome for Quercus rubra L. provides insights into the genetics of adaptive traits for red oak species.</title>
        <authorList>
            <person name="Kapoor B."/>
            <person name="Jenkins J."/>
            <person name="Schmutz J."/>
            <person name="Zhebentyayeva T."/>
            <person name="Kuelheim C."/>
            <person name="Coggeshall M."/>
            <person name="Heim C."/>
            <person name="Lasky J.R."/>
            <person name="Leites L."/>
            <person name="Islam-Faridi N."/>
            <person name="Romero-Severson J."/>
            <person name="DeLeo V.L."/>
            <person name="Lucas S.M."/>
            <person name="Lazic D."/>
            <person name="Gailing O."/>
            <person name="Carlson J."/>
            <person name="Staton M."/>
        </authorList>
    </citation>
    <scope>NUCLEOTIDE SEQUENCE [LARGE SCALE GENOMIC DNA]</scope>
    <source>
        <strain evidence="6">Pseudo-F2</strain>
    </source>
</reference>
<dbReference type="Pfam" id="PF01416">
    <property type="entry name" value="PseudoU_synth_1"/>
    <property type="match status" value="1"/>
</dbReference>
<dbReference type="SUPFAM" id="SSF55120">
    <property type="entry name" value="Pseudouridine synthase"/>
    <property type="match status" value="1"/>
</dbReference>
<dbReference type="EMBL" id="JAXUIC010000011">
    <property type="protein sequence ID" value="KAK4564714.1"/>
    <property type="molecule type" value="Genomic_DNA"/>
</dbReference>
<dbReference type="Proteomes" id="UP001324115">
    <property type="component" value="Unassembled WGS sequence"/>
</dbReference>
<keyword evidence="3 4" id="KW-0413">Isomerase</keyword>
<feature type="domain" description="Pseudouridine synthase I TruA alpha/beta" evidence="5">
    <location>
        <begin position="347"/>
        <end position="413"/>
    </location>
</feature>
<keyword evidence="2 4" id="KW-0819">tRNA processing</keyword>
<evidence type="ECO:0000256" key="4">
    <source>
        <dbReference type="RuleBase" id="RU003792"/>
    </source>
</evidence>
<dbReference type="Gene3D" id="3.30.70.580">
    <property type="entry name" value="Pseudouridine synthase I, catalytic domain, N-terminal subdomain"/>
    <property type="match status" value="1"/>
</dbReference>
<dbReference type="AlphaFoldDB" id="A0AAN7E8W6"/>
<gene>
    <name evidence="6" type="ORF">RGQ29_006691</name>
</gene>
<organism evidence="6 7">
    <name type="scientific">Quercus rubra</name>
    <name type="common">Northern red oak</name>
    <name type="synonym">Quercus borealis</name>
    <dbReference type="NCBI Taxonomy" id="3512"/>
    <lineage>
        <taxon>Eukaryota</taxon>
        <taxon>Viridiplantae</taxon>
        <taxon>Streptophyta</taxon>
        <taxon>Embryophyta</taxon>
        <taxon>Tracheophyta</taxon>
        <taxon>Spermatophyta</taxon>
        <taxon>Magnoliopsida</taxon>
        <taxon>eudicotyledons</taxon>
        <taxon>Gunneridae</taxon>
        <taxon>Pentapetalae</taxon>
        <taxon>rosids</taxon>
        <taxon>fabids</taxon>
        <taxon>Fagales</taxon>
        <taxon>Fagaceae</taxon>
        <taxon>Quercus</taxon>
    </lineage>
</organism>
<keyword evidence="7" id="KW-1185">Reference proteome</keyword>
<dbReference type="PANTHER" id="PTHR11142">
    <property type="entry name" value="PSEUDOURIDYLATE SYNTHASE"/>
    <property type="match status" value="1"/>
</dbReference>
<comment type="catalytic activity">
    <reaction evidence="4">
        <text>uridine(38/39/40) in tRNA = pseudouridine(38/39/40) in tRNA</text>
        <dbReference type="Rhea" id="RHEA:22376"/>
        <dbReference type="Rhea" id="RHEA-COMP:10085"/>
        <dbReference type="Rhea" id="RHEA-COMP:10087"/>
        <dbReference type="ChEBI" id="CHEBI:65314"/>
        <dbReference type="ChEBI" id="CHEBI:65315"/>
        <dbReference type="EC" id="5.4.99.12"/>
    </reaction>
</comment>
<dbReference type="InterPro" id="IPR001406">
    <property type="entry name" value="PsdUridine_synth_TruA"/>
</dbReference>
<accession>A0AAN7E8W6</accession>
<evidence type="ECO:0000313" key="7">
    <source>
        <dbReference type="Proteomes" id="UP001324115"/>
    </source>
</evidence>
<dbReference type="Gene3D" id="3.30.70.660">
    <property type="entry name" value="Pseudouridine synthase I, catalytic domain, C-terminal subdomain"/>
    <property type="match status" value="1"/>
</dbReference>
<dbReference type="GO" id="GO:0160147">
    <property type="term" value="F:tRNA pseudouridine(38-40) synthase activity"/>
    <property type="evidence" value="ECO:0007669"/>
    <property type="project" value="UniProtKB-EC"/>
</dbReference>
<sequence>METQAQKKIYLHYNHTDPCRFARWNARESYEFMEARPWQEVNEFYSNAVNGHSSLSALFGIQNFLQTHHVHNNAEIPEVSDKTDLESVSAEERTGRWARSTFKIVLSYHGGSFDGWQKQPGLNTVQGLIEISLGKFVDENKVKLLKDKGLPLEGCVVVAGRTDKGVTALQQNCAFSTWRRDIKPWDIGEAINSAVPGKLRVISVSEVSRIFHPNFSAKWRRYLYIFPLNDWEDGEQNSESREDLEHFRCSENEGDQKIGRVECNGETVENQIINDEEELESGKKPCNFRISRVNQLLQQLEGKLLSYKIFARDTKASRSVGPPTECFVYHARATEARLPSSDHGEGRKVMCVELVANRFLRKMVRVLLATSVREAAAGAEEDALLKLMDATCRRATAPPAPADGLCLVDVGYDEFDSQICLIPKD</sequence>
<name>A0AAN7E8W6_QUERU</name>
<dbReference type="GO" id="GO:0031119">
    <property type="term" value="P:tRNA pseudouridine synthesis"/>
    <property type="evidence" value="ECO:0007669"/>
    <property type="project" value="TreeGrafter"/>
</dbReference>
<comment type="caution">
    <text evidence="6">The sequence shown here is derived from an EMBL/GenBank/DDBJ whole genome shotgun (WGS) entry which is preliminary data.</text>
</comment>
<dbReference type="InterPro" id="IPR020097">
    <property type="entry name" value="PsdUridine_synth_TruA_a/b_dom"/>
</dbReference>
<proteinExistence type="inferred from homology"/>
<protein>
    <recommendedName>
        <fullName evidence="4">tRNA pseudouridine synthase</fullName>
        <ecNumber evidence="4">5.4.99.12</ecNumber>
    </recommendedName>
</protein>
<evidence type="ECO:0000256" key="2">
    <source>
        <dbReference type="ARBA" id="ARBA00022694"/>
    </source>
</evidence>
<dbReference type="EC" id="5.4.99.12" evidence="4"/>
<dbReference type="InterPro" id="IPR020094">
    <property type="entry name" value="TruA/RsuA/RluB/E/F_N"/>
</dbReference>
<evidence type="ECO:0000256" key="1">
    <source>
        <dbReference type="ARBA" id="ARBA00009375"/>
    </source>
</evidence>
<evidence type="ECO:0000256" key="3">
    <source>
        <dbReference type="ARBA" id="ARBA00023235"/>
    </source>
</evidence>
<dbReference type="PANTHER" id="PTHR11142:SF10">
    <property type="entry name" value="TRNA PSEUDOURIDINE SYNTHASE"/>
    <property type="match status" value="1"/>
</dbReference>
<evidence type="ECO:0000259" key="5">
    <source>
        <dbReference type="Pfam" id="PF01416"/>
    </source>
</evidence>
<evidence type="ECO:0000313" key="6">
    <source>
        <dbReference type="EMBL" id="KAK4564714.1"/>
    </source>
</evidence>
<dbReference type="InterPro" id="IPR020103">
    <property type="entry name" value="PsdUridine_synth_cat_dom_sf"/>
</dbReference>
<dbReference type="GO" id="GO:0003723">
    <property type="term" value="F:RNA binding"/>
    <property type="evidence" value="ECO:0007669"/>
    <property type="project" value="InterPro"/>
</dbReference>
<comment type="similarity">
    <text evidence="1 4">Belongs to the tRNA pseudouridine synthase TruA family.</text>
</comment>